<dbReference type="PANTHER" id="PTHR35788:SF1">
    <property type="entry name" value="EXPORTED PROTEIN"/>
    <property type="match status" value="1"/>
</dbReference>
<dbReference type="InterPro" id="IPR022029">
    <property type="entry name" value="YoaR-like_PG-bd"/>
</dbReference>
<proteinExistence type="predicted"/>
<dbReference type="Pfam" id="PF12229">
    <property type="entry name" value="PG_binding_4"/>
    <property type="match status" value="1"/>
</dbReference>
<evidence type="ECO:0000313" key="3">
    <source>
        <dbReference type="Proteomes" id="UP000744769"/>
    </source>
</evidence>
<dbReference type="InterPro" id="IPR007391">
    <property type="entry name" value="Vancomycin_resist_VanW"/>
</dbReference>
<dbReference type="PANTHER" id="PTHR35788">
    <property type="entry name" value="EXPORTED PROTEIN-RELATED"/>
    <property type="match status" value="1"/>
</dbReference>
<organism evidence="2 3">
    <name type="scientific">Metallococcus carri</name>
    <dbReference type="NCBI Taxonomy" id="1656884"/>
    <lineage>
        <taxon>Bacteria</taxon>
        <taxon>Bacillati</taxon>
        <taxon>Actinomycetota</taxon>
        <taxon>Actinomycetes</taxon>
        <taxon>Micrococcales</taxon>
        <taxon>Dermacoccaceae</taxon>
        <taxon>Metallococcus</taxon>
    </lineage>
</organism>
<feature type="domain" description="YoaR-like putative peptidoglycan binding" evidence="1">
    <location>
        <begin position="129"/>
        <end position="190"/>
    </location>
</feature>
<dbReference type="RefSeq" id="WP_166194033.1">
    <property type="nucleotide sequence ID" value="NZ_JAAOIV010000003.1"/>
</dbReference>
<reference evidence="2" key="1">
    <citation type="submission" date="2020-03" db="EMBL/GenBank/DDBJ databases">
        <title>Draft sequencing of Calidifontibacter sp. DB0510.</title>
        <authorList>
            <person name="Kim D.-U."/>
        </authorList>
    </citation>
    <scope>NUCLEOTIDE SEQUENCE</scope>
    <source>
        <strain evidence="2">DB0510</strain>
    </source>
</reference>
<dbReference type="AlphaFoldDB" id="A0A967E9Q6"/>
<keyword evidence="3" id="KW-1185">Reference proteome</keyword>
<protein>
    <recommendedName>
        <fullName evidence="1">YoaR-like putative peptidoglycan binding domain-containing protein</fullName>
    </recommendedName>
</protein>
<accession>A0A967E9Q6</accession>
<name>A0A967E9Q6_9MICO</name>
<comment type="caution">
    <text evidence="2">The sequence shown here is derived from an EMBL/GenBank/DDBJ whole genome shotgun (WGS) entry which is preliminary data.</text>
</comment>
<gene>
    <name evidence="2" type="ORF">G9U51_04690</name>
</gene>
<dbReference type="Proteomes" id="UP000744769">
    <property type="component" value="Unassembled WGS sequence"/>
</dbReference>
<dbReference type="InterPro" id="IPR052913">
    <property type="entry name" value="Glycopeptide_resist_protein"/>
</dbReference>
<dbReference type="EMBL" id="JAAOIV010000003">
    <property type="protein sequence ID" value="NHN55084.1"/>
    <property type="molecule type" value="Genomic_DNA"/>
</dbReference>
<sequence length="566" mass="58548">MTKQQATAPRKRRRGAWIAGGSALVVLLAGGYVGAAAMTTDTVPRGTTVDGVPIGTLDGADAQLKANNAARAKVAKAPPITVAAGGKSFTINPAQAGLGYDAAGTVDGLTGFSLSPTVVWHHLTGGGPQRTLKPTVDKEALAAAVSQAGQVIKGAPVNGSVKFVNGKVQVVRSTPGKGVNAAALADQIAAGWPRTTAYTAPISEQEAVISNADIDRYLTSFANPAMSAPVKVVVGGRSASLTPANISAVLSTKVVGGELQGYVDQAKLASVLDSMSPELATPPVNAHYQGDQIVAEKDGSTVDPTGADKLLLAALTSPSRTMTLAAKPAKAEVTSAMLKKSPPGDELMSEFVSNFPTAPKDAARTRNIRVALAKINGMVVAPGEQFSLLNALLPIDAANGYVNAPVLVNGVDELGMGGGISQVSTTLYNATFFAGLQLDQHTAHAYWIPRYPMGREATLWDPTIDNKWTNDSGSSIRIRAGIEGHAAVIRLYGKKVFTVSSSTGKPFNIKPPKTQTVKKKGCIPQPPMDGFSVTVTRVVSRGGVVVKNEALTTTYIPADKVVCTNP</sequence>
<evidence type="ECO:0000259" key="1">
    <source>
        <dbReference type="Pfam" id="PF12229"/>
    </source>
</evidence>
<dbReference type="Pfam" id="PF04294">
    <property type="entry name" value="VanW"/>
    <property type="match status" value="1"/>
</dbReference>
<evidence type="ECO:0000313" key="2">
    <source>
        <dbReference type="EMBL" id="NHN55084.1"/>
    </source>
</evidence>